<organism evidence="1 2">
    <name type="scientific">Mesorhizobium australafricanum</name>
    <dbReference type="NCBI Taxonomy" id="3072311"/>
    <lineage>
        <taxon>Bacteria</taxon>
        <taxon>Pseudomonadati</taxon>
        <taxon>Pseudomonadota</taxon>
        <taxon>Alphaproteobacteria</taxon>
        <taxon>Hyphomicrobiales</taxon>
        <taxon>Phyllobacteriaceae</taxon>
        <taxon>Mesorhizobium</taxon>
    </lineage>
</organism>
<accession>A0ABU4WWJ7</accession>
<dbReference type="RefSeq" id="WP_320213532.1">
    <property type="nucleotide sequence ID" value="NZ_JAVIIS010000009.1"/>
</dbReference>
<evidence type="ECO:0000313" key="2">
    <source>
        <dbReference type="Proteomes" id="UP001272097"/>
    </source>
</evidence>
<keyword evidence="2" id="KW-1185">Reference proteome</keyword>
<reference evidence="1 2" key="1">
    <citation type="submission" date="2023-08" db="EMBL/GenBank/DDBJ databases">
        <title>Implementing the SeqCode for naming new Mesorhizobium species isolated from Vachellia karroo root nodules.</title>
        <authorList>
            <person name="Van Lill M."/>
        </authorList>
    </citation>
    <scope>NUCLEOTIDE SEQUENCE [LARGE SCALE GENOMIC DNA]</scope>
    <source>
        <strain evidence="1 2">VK3E</strain>
    </source>
</reference>
<gene>
    <name evidence="1" type="ORF">RFM51_08490</name>
</gene>
<proteinExistence type="predicted"/>
<comment type="caution">
    <text evidence="1">The sequence shown here is derived from an EMBL/GenBank/DDBJ whole genome shotgun (WGS) entry which is preliminary data.</text>
</comment>
<sequence length="159" mass="17807">MQSAGHITKTPERTSVQAGLTTLLNWRAEYPEALFEVKRHVYTSPNSVFRLNFSADFGTVINGKRCGIHLWNTKKPPLPERLTIGVLSLVKESYPELDNLVVLSLLDSRLLWSVDDTRHVAIGQSISLRIEETILSVEEELETSTKARRTPPAPPHPPA</sequence>
<dbReference type="Proteomes" id="UP001272097">
    <property type="component" value="Unassembled WGS sequence"/>
</dbReference>
<dbReference type="EMBL" id="JAVIIS010000009">
    <property type="protein sequence ID" value="MDX8439628.1"/>
    <property type="molecule type" value="Genomic_DNA"/>
</dbReference>
<protein>
    <submittedName>
        <fullName evidence="1">Uncharacterized protein</fullName>
    </submittedName>
</protein>
<name>A0ABU4WWJ7_9HYPH</name>
<evidence type="ECO:0000313" key="1">
    <source>
        <dbReference type="EMBL" id="MDX8439628.1"/>
    </source>
</evidence>